<dbReference type="InterPro" id="IPR036434">
    <property type="entry name" value="Beta_cellobiohydrolase_sf"/>
</dbReference>
<feature type="binding site" evidence="9">
    <location>
        <position position="271"/>
    </location>
    <ligand>
        <name>substrate</name>
    </ligand>
</feature>
<evidence type="ECO:0000313" key="16">
    <source>
        <dbReference type="Proteomes" id="UP000581087"/>
    </source>
</evidence>
<evidence type="ECO:0000256" key="12">
    <source>
        <dbReference type="SAM" id="Phobius"/>
    </source>
</evidence>
<dbReference type="PANTHER" id="PTHR34876">
    <property type="match status" value="1"/>
</dbReference>
<feature type="transmembrane region" description="Helical" evidence="12">
    <location>
        <begin position="12"/>
        <end position="38"/>
    </location>
</feature>
<gene>
    <name evidence="13" type="ORF">BJ972_001464</name>
    <name evidence="14" type="ORF">ESP50_06650</name>
</gene>
<dbReference type="InterPro" id="IPR016288">
    <property type="entry name" value="Beta_cellobiohydrolase"/>
</dbReference>
<keyword evidence="7 11" id="KW-0624">Polysaccharide degradation</keyword>
<evidence type="ECO:0000256" key="5">
    <source>
        <dbReference type="ARBA" id="ARBA00023277"/>
    </source>
</evidence>
<dbReference type="SUPFAM" id="SSF51989">
    <property type="entry name" value="Glycosyl hydrolases family 6, cellulases"/>
    <property type="match status" value="1"/>
</dbReference>
<dbReference type="Proteomes" id="UP000292686">
    <property type="component" value="Unassembled WGS sequence"/>
</dbReference>
<keyword evidence="4" id="KW-1015">Disulfide bond</keyword>
<evidence type="ECO:0000313" key="14">
    <source>
        <dbReference type="EMBL" id="RXZ87589.1"/>
    </source>
</evidence>
<organism evidence="14 15">
    <name type="scientific">Agromyces atrinae</name>
    <dbReference type="NCBI Taxonomy" id="592376"/>
    <lineage>
        <taxon>Bacteria</taxon>
        <taxon>Bacillati</taxon>
        <taxon>Actinomycetota</taxon>
        <taxon>Actinomycetes</taxon>
        <taxon>Micrococcales</taxon>
        <taxon>Microbacteriaceae</taxon>
        <taxon>Agromyces</taxon>
    </lineage>
</organism>
<evidence type="ECO:0000256" key="1">
    <source>
        <dbReference type="ARBA" id="ARBA00022729"/>
    </source>
</evidence>
<proteinExistence type="inferred from homology"/>
<keyword evidence="5 11" id="KW-0119">Carbohydrate metabolism</keyword>
<keyword evidence="3 11" id="KW-0136">Cellulose degradation</keyword>
<dbReference type="GO" id="GO:0030245">
    <property type="term" value="P:cellulose catabolic process"/>
    <property type="evidence" value="ECO:0007669"/>
    <property type="project" value="UniProtKB-KW"/>
</dbReference>
<dbReference type="EMBL" id="SDPM01000002">
    <property type="protein sequence ID" value="RXZ87589.1"/>
    <property type="molecule type" value="Genomic_DNA"/>
</dbReference>
<keyword evidence="6 11" id="KW-0326">Glycosidase</keyword>
<feature type="binding site" evidence="9">
    <location>
        <position position="88"/>
    </location>
    <ligand>
        <name>substrate</name>
    </ligand>
</feature>
<evidence type="ECO:0000256" key="11">
    <source>
        <dbReference type="RuleBase" id="RU361186"/>
    </source>
</evidence>
<evidence type="ECO:0000256" key="8">
    <source>
        <dbReference type="PIRSR" id="PIRSR001100-1"/>
    </source>
</evidence>
<feature type="binding site" evidence="9">
    <location>
        <position position="203"/>
    </location>
    <ligand>
        <name>substrate</name>
    </ligand>
</feature>
<dbReference type="Pfam" id="PF01341">
    <property type="entry name" value="Glyco_hydro_6"/>
    <property type="match status" value="1"/>
</dbReference>
<dbReference type="PRINTS" id="PR00733">
    <property type="entry name" value="GLHYDRLASE6"/>
</dbReference>
<evidence type="ECO:0000256" key="9">
    <source>
        <dbReference type="PIRSR" id="PIRSR001100-2"/>
    </source>
</evidence>
<feature type="active site" description="Proton acceptor" evidence="8">
    <location>
        <position position="304"/>
    </location>
</feature>
<evidence type="ECO:0000256" key="2">
    <source>
        <dbReference type="ARBA" id="ARBA00022801"/>
    </source>
</evidence>
<evidence type="ECO:0000313" key="13">
    <source>
        <dbReference type="EMBL" id="NYD66945.1"/>
    </source>
</evidence>
<evidence type="ECO:0000256" key="6">
    <source>
        <dbReference type="ARBA" id="ARBA00023295"/>
    </source>
</evidence>
<evidence type="ECO:0000256" key="4">
    <source>
        <dbReference type="ARBA" id="ARBA00023157"/>
    </source>
</evidence>
<feature type="binding site" evidence="9">
    <location>
        <position position="298"/>
    </location>
    <ligand>
        <name>substrate</name>
    </ligand>
</feature>
<dbReference type="GO" id="GO:0004553">
    <property type="term" value="F:hydrolase activity, hydrolyzing O-glycosyl compounds"/>
    <property type="evidence" value="ECO:0007669"/>
    <property type="project" value="InterPro"/>
</dbReference>
<evidence type="ECO:0000256" key="3">
    <source>
        <dbReference type="ARBA" id="ARBA00023001"/>
    </source>
</evidence>
<keyword evidence="15" id="KW-1185">Reference proteome</keyword>
<dbReference type="RefSeq" id="WP_129173337.1">
    <property type="nucleotide sequence ID" value="NZ_JACCBI010000001.1"/>
</dbReference>
<accession>A0A4Q2M6H9</accession>
<keyword evidence="1" id="KW-0732">Signal</keyword>
<comment type="similarity">
    <text evidence="11">Belongs to the glycosyl hydrolase family 6.</text>
</comment>
<protein>
    <recommendedName>
        <fullName evidence="11">Glucanase</fullName>
        <ecNumber evidence="11">3.2.1.-</ecNumber>
    </recommendedName>
</protein>
<evidence type="ECO:0000313" key="15">
    <source>
        <dbReference type="Proteomes" id="UP000292686"/>
    </source>
</evidence>
<keyword evidence="2 11" id="KW-0378">Hydrolase</keyword>
<dbReference type="Gene3D" id="3.20.20.40">
    <property type="entry name" value="1, 4-beta cellobiohydrolase"/>
    <property type="match status" value="1"/>
</dbReference>
<feature type="binding site" evidence="9">
    <location>
        <position position="233"/>
    </location>
    <ligand>
        <name>substrate</name>
    </ligand>
</feature>
<reference evidence="13 16" key="2">
    <citation type="submission" date="2020-07" db="EMBL/GenBank/DDBJ databases">
        <title>Sequencing the genomes of 1000 actinobacteria strains.</title>
        <authorList>
            <person name="Klenk H.-P."/>
        </authorList>
    </citation>
    <scope>NUCLEOTIDE SEQUENCE [LARGE SCALE GENOMIC DNA]</scope>
    <source>
        <strain evidence="13 16">DSM 23870</strain>
    </source>
</reference>
<name>A0A4Q2M6H9_9MICO</name>
<dbReference type="PANTHER" id="PTHR34876:SF4">
    <property type="entry name" value="1,4-BETA-D-GLUCAN CELLOBIOHYDROLASE C-RELATED"/>
    <property type="match status" value="1"/>
</dbReference>
<keyword evidence="12" id="KW-0812">Transmembrane</keyword>
<evidence type="ECO:0000256" key="10">
    <source>
        <dbReference type="PROSITE-ProRule" id="PRU10057"/>
    </source>
</evidence>
<dbReference type="Proteomes" id="UP000581087">
    <property type="component" value="Unassembled WGS sequence"/>
</dbReference>
<comment type="caution">
    <text evidence="14">The sequence shown here is derived from an EMBL/GenBank/DDBJ whole genome shotgun (WGS) entry which is preliminary data.</text>
</comment>
<feature type="active site" description="Proton donor" evidence="8 10">
    <location>
        <position position="165"/>
    </location>
</feature>
<feature type="binding site" evidence="9">
    <location>
        <position position="302"/>
    </location>
    <ligand>
        <name>substrate</name>
    </ligand>
</feature>
<evidence type="ECO:0000256" key="7">
    <source>
        <dbReference type="ARBA" id="ARBA00023326"/>
    </source>
</evidence>
<dbReference type="EC" id="3.2.1.-" evidence="11"/>
<dbReference type="AlphaFoldDB" id="A0A4Q2M6H9"/>
<reference evidence="14 15" key="1">
    <citation type="submission" date="2019-01" db="EMBL/GenBank/DDBJ databases">
        <title>Agromyces.</title>
        <authorList>
            <person name="Li J."/>
        </authorList>
    </citation>
    <scope>NUCLEOTIDE SEQUENCE [LARGE SCALE GENOMIC DNA]</scope>
    <source>
        <strain evidence="14 15">DSM 23870</strain>
    </source>
</reference>
<dbReference type="PIRSF" id="PIRSF001100">
    <property type="entry name" value="Beta_cellobiohydrolase"/>
    <property type="match status" value="1"/>
</dbReference>
<dbReference type="PROSITE" id="PS00656">
    <property type="entry name" value="GLYCOSYL_HYDROL_F6_2"/>
    <property type="match status" value="1"/>
</dbReference>
<dbReference type="EMBL" id="JACCBI010000001">
    <property type="protein sequence ID" value="NYD66945.1"/>
    <property type="molecule type" value="Genomic_DNA"/>
</dbReference>
<sequence length="333" mass="34759">MPGRSPSRQRDRALPIVIISAAAFLLLVGGLIAVIVVASTPSAAQSELDRPFYVWPDSAAVDAAAAAEPDSPEFAAATYLAERPASIWLLPEEHGLGDVGPFVASIVDQTSVDGTLPSFVVYGITDRDCGNFSSGGLPPAEYETWVDEIALALGTAPAIVILEPDALGLAPECGDTDARVAEVKRAATALSETSALVYLDGGHSSWLPATEMAELLKDAGVDQTRGFATNVSNYNALADEREYAHELSDLLGGVHAVIDTSRNGNGSNGEWCNPSGRTVGDEPTAIDDEVVDALLWIKTAGESDGECNGGPVAGVWWPERAVELTRDAVGSAE</sequence>
<dbReference type="OrthoDB" id="309899at2"/>
<keyword evidence="12" id="KW-1133">Transmembrane helix</keyword>
<feature type="binding site" evidence="9">
    <location>
        <position position="206"/>
    </location>
    <ligand>
        <name>substrate</name>
    </ligand>
</feature>
<dbReference type="InterPro" id="IPR001524">
    <property type="entry name" value="Glyco_hydro_6_CS"/>
</dbReference>
<keyword evidence="12" id="KW-0472">Membrane</keyword>